<organism evidence="1 2">
    <name type="scientific">Pseudomonas azerbaijanorientalis</name>
    <dbReference type="NCBI Taxonomy" id="2842350"/>
    <lineage>
        <taxon>Bacteria</taxon>
        <taxon>Pseudomonadati</taxon>
        <taxon>Pseudomonadota</taxon>
        <taxon>Gammaproteobacteria</taxon>
        <taxon>Pseudomonadales</taxon>
        <taxon>Pseudomonadaceae</taxon>
        <taxon>Pseudomonas</taxon>
    </lineage>
</organism>
<protein>
    <submittedName>
        <fullName evidence="1">Uncharacterized protein</fullName>
    </submittedName>
</protein>
<proteinExistence type="predicted"/>
<gene>
    <name evidence="1" type="ORF">ACJ8NA_24125</name>
</gene>
<accession>A0ABW8WAK4</accession>
<evidence type="ECO:0000313" key="1">
    <source>
        <dbReference type="EMBL" id="MFL9001723.1"/>
    </source>
</evidence>
<keyword evidence="2" id="KW-1185">Reference proteome</keyword>
<name>A0ABW8WAK4_9PSED</name>
<dbReference type="EMBL" id="JBJNUY010000011">
    <property type="protein sequence ID" value="MFL9001723.1"/>
    <property type="molecule type" value="Genomic_DNA"/>
</dbReference>
<evidence type="ECO:0000313" key="2">
    <source>
        <dbReference type="Proteomes" id="UP001628646"/>
    </source>
</evidence>
<comment type="caution">
    <text evidence="1">The sequence shown here is derived from an EMBL/GenBank/DDBJ whole genome shotgun (WGS) entry which is preliminary data.</text>
</comment>
<reference evidence="1 2" key="1">
    <citation type="submission" date="2024-12" db="EMBL/GenBank/DDBJ databases">
        <title>Pseudomonas species isolated from Lotus nodules promote plant growth.</title>
        <authorList>
            <person name="Yu Y.-H."/>
            <person name="Kurtenbach J."/>
            <person name="Crosbie D."/>
            <person name="Brachmann A."/>
            <person name="Marin M."/>
        </authorList>
    </citation>
    <scope>NUCLEOTIDE SEQUENCE [LARGE SCALE GENOMIC DNA]</scope>
    <source>
        <strain evidence="1 2">PLb11B</strain>
    </source>
</reference>
<sequence>MKTNNSTSPATLTPEASSVETKVMAGPPTQIIIGGLADPQLVKKGGNFTLVIAAKLVDKDGREVTGVTSAWTTTTAGATINRGPGNMNGTFTLNNVQQNTIIQFTVTTQQYPAIRKSVSLRLNVY</sequence>
<dbReference type="RefSeq" id="WP_407800846.1">
    <property type="nucleotide sequence ID" value="NZ_JBJNUX010000008.1"/>
</dbReference>
<dbReference type="Proteomes" id="UP001628646">
    <property type="component" value="Unassembled WGS sequence"/>
</dbReference>